<evidence type="ECO:0000313" key="5">
    <source>
        <dbReference type="Proteomes" id="UP000199012"/>
    </source>
</evidence>
<protein>
    <recommendedName>
        <fullName evidence="6">DUF2029 domain-containing protein</fullName>
    </recommendedName>
</protein>
<feature type="transmembrane region" description="Helical" evidence="2">
    <location>
        <begin position="86"/>
        <end position="109"/>
    </location>
</feature>
<dbReference type="RefSeq" id="WP_090030895.1">
    <property type="nucleotide sequence ID" value="NZ_BONM01000012.1"/>
</dbReference>
<gene>
    <name evidence="4" type="ORF">SAMN05421867_102256</name>
</gene>
<proteinExistence type="predicted"/>
<feature type="transmembrane region" description="Helical" evidence="2">
    <location>
        <begin position="320"/>
        <end position="336"/>
    </location>
</feature>
<feature type="transmembrane region" description="Helical" evidence="2">
    <location>
        <begin position="115"/>
        <end position="136"/>
    </location>
</feature>
<evidence type="ECO:0000256" key="2">
    <source>
        <dbReference type="SAM" id="Phobius"/>
    </source>
</evidence>
<keyword evidence="2" id="KW-1133">Transmembrane helix</keyword>
<feature type="signal peptide" evidence="3">
    <location>
        <begin position="1"/>
        <end position="25"/>
    </location>
</feature>
<feature type="chain" id="PRO_5039222722" description="DUF2029 domain-containing protein" evidence="3">
    <location>
        <begin position="26"/>
        <end position="396"/>
    </location>
</feature>
<evidence type="ECO:0000256" key="1">
    <source>
        <dbReference type="SAM" id="MobiDB-lite"/>
    </source>
</evidence>
<feature type="transmembrane region" description="Helical" evidence="2">
    <location>
        <begin position="165"/>
        <end position="190"/>
    </location>
</feature>
<feature type="region of interest" description="Disordered" evidence="1">
    <location>
        <begin position="367"/>
        <end position="396"/>
    </location>
</feature>
<keyword evidence="2" id="KW-0812">Transmembrane</keyword>
<reference evidence="4 5" key="1">
    <citation type="submission" date="2016-10" db="EMBL/GenBank/DDBJ databases">
        <authorList>
            <person name="de Groot N.N."/>
        </authorList>
    </citation>
    <scope>NUCLEOTIDE SEQUENCE [LARGE SCALE GENOMIC DNA]</scope>
    <source>
        <strain evidence="4 5">CGMCC 4.6945</strain>
    </source>
</reference>
<feature type="transmembrane region" description="Helical" evidence="2">
    <location>
        <begin position="248"/>
        <end position="269"/>
    </location>
</feature>
<feature type="transmembrane region" description="Helical" evidence="2">
    <location>
        <begin position="289"/>
        <end position="308"/>
    </location>
</feature>
<accession>A0A1I0W8T9</accession>
<organism evidence="4 5">
    <name type="scientific">Cellulomonas marina</name>
    <dbReference type="NCBI Taxonomy" id="988821"/>
    <lineage>
        <taxon>Bacteria</taxon>
        <taxon>Bacillati</taxon>
        <taxon>Actinomycetota</taxon>
        <taxon>Actinomycetes</taxon>
        <taxon>Micrococcales</taxon>
        <taxon>Cellulomonadaceae</taxon>
        <taxon>Cellulomonas</taxon>
    </lineage>
</organism>
<feature type="compositionally biased region" description="Polar residues" evidence="1">
    <location>
        <begin position="385"/>
        <end position="396"/>
    </location>
</feature>
<keyword evidence="5" id="KW-1185">Reference proteome</keyword>
<evidence type="ECO:0008006" key="6">
    <source>
        <dbReference type="Google" id="ProtNLM"/>
    </source>
</evidence>
<name>A0A1I0W8T9_9CELL</name>
<dbReference type="Proteomes" id="UP000199012">
    <property type="component" value="Unassembled WGS sequence"/>
</dbReference>
<keyword evidence="3" id="KW-0732">Signal</keyword>
<evidence type="ECO:0000256" key="3">
    <source>
        <dbReference type="SAM" id="SignalP"/>
    </source>
</evidence>
<sequence>MPQPPARVRSGLLLALLPVACGLLASLTAARSGAQDQPEFVAAGLRLLADGRWDVYDDPWYQIGPLHLLLVGLVARVAGAVGADPVVVSVGAAWAALTVLAVLVARLLVHRASPVSRAGAAGVAAGGVVVAVVATARPVTLAHPEELAIALLWCLSAAAARDRRVVAAAVLVVVAAALKPTGALGAAVLLQLPARTLLVAGVATAAGSFATYAPFVLLGTFRMLHQEWAVTPWTLPWLLDPAATHAGWVVRLAQAGAVVVAVGVTAVVLRPPPAALVAVLVAVRLLLDPVYLVYYAAPLLLVVVLAAHERPTPRLGRHRLLVAVPLVLVVLAHAAAEPRTVLRYAVVLTVLAAVVAVWRPRRRAGQVPATPQASVDREARPERTLTPSGTGQAPPG</sequence>
<dbReference type="AlphaFoldDB" id="A0A1I0W8T9"/>
<evidence type="ECO:0000313" key="4">
    <source>
        <dbReference type="EMBL" id="SFA84680.1"/>
    </source>
</evidence>
<feature type="transmembrane region" description="Helical" evidence="2">
    <location>
        <begin position="342"/>
        <end position="358"/>
    </location>
</feature>
<feature type="transmembrane region" description="Helical" evidence="2">
    <location>
        <begin position="60"/>
        <end position="79"/>
    </location>
</feature>
<keyword evidence="2" id="KW-0472">Membrane</keyword>
<feature type="transmembrane region" description="Helical" evidence="2">
    <location>
        <begin position="196"/>
        <end position="218"/>
    </location>
</feature>
<dbReference type="EMBL" id="FOKA01000002">
    <property type="protein sequence ID" value="SFA84680.1"/>
    <property type="molecule type" value="Genomic_DNA"/>
</dbReference>
<dbReference type="STRING" id="988821.SAMN05421867_102256"/>